<dbReference type="InterPro" id="IPR007788">
    <property type="entry name" value="QCT"/>
</dbReference>
<evidence type="ECO:0000313" key="2">
    <source>
        <dbReference type="EMBL" id="MBM7413613.1"/>
    </source>
</evidence>
<protein>
    <submittedName>
        <fullName evidence="2">Glutamine cyclotransferase</fullName>
    </submittedName>
</protein>
<dbReference type="PROSITE" id="PS51257">
    <property type="entry name" value="PROKAR_LIPOPROTEIN"/>
    <property type="match status" value="1"/>
</dbReference>
<dbReference type="Proteomes" id="UP000703038">
    <property type="component" value="Unassembled WGS sequence"/>
</dbReference>
<sequence>MRSGLLRSGSRVGRAIASGTVAAAVVLGGCAPDPAPPAADVPRFDVEIVGTSPHDTGAFTQGLEIDGDRLLEGTGREGRSRVTASDRETGDVLTEADLPAPLFGEGITVAGDTVWQLTWQDGIAVARDRETLLERRRVDYDGEGWGLCLDESSAGSSGRLVMSDGTDTLTFRDPVTFEPTGTVRVTQGERPVTSINELECTADGVYANIWKTDDIVRIDPSTGAVTAIVDASPLRAALDDTSGIDVLNGIAAVPGTSRFLVTGKLWPTLFEVEFRPR</sequence>
<reference evidence="2 3" key="1">
    <citation type="submission" date="2021-01" db="EMBL/GenBank/DDBJ databases">
        <title>Genomics of switchgrass bacterial isolates.</title>
        <authorList>
            <person name="Shade A."/>
        </authorList>
    </citation>
    <scope>NUCLEOTIDE SEQUENCE [LARGE SCALE GENOMIC DNA]</scope>
    <source>
        <strain evidence="2 3">PvP111</strain>
    </source>
</reference>
<dbReference type="RefSeq" id="WP_204866295.1">
    <property type="nucleotide sequence ID" value="NZ_JAFBBK010000001.1"/>
</dbReference>
<dbReference type="Pfam" id="PF05096">
    <property type="entry name" value="Glu_cyclase_2"/>
    <property type="match status" value="1"/>
</dbReference>
<dbReference type="SUPFAM" id="SSF50969">
    <property type="entry name" value="YVTN repeat-like/Quinoprotein amine dehydrogenase"/>
    <property type="match status" value="1"/>
</dbReference>
<dbReference type="PANTHER" id="PTHR31270:SF1">
    <property type="entry name" value="GLUTAMINYL-PEPTIDE CYCLOTRANSFERASE"/>
    <property type="match status" value="1"/>
</dbReference>
<accession>A0ABS2KP58</accession>
<evidence type="ECO:0000256" key="1">
    <source>
        <dbReference type="SAM" id="MobiDB-lite"/>
    </source>
</evidence>
<gene>
    <name evidence="2" type="ORF">JOE42_000346</name>
</gene>
<dbReference type="PANTHER" id="PTHR31270">
    <property type="entry name" value="GLUTAMINYL-PEPTIDE CYCLOTRANSFERASE"/>
    <property type="match status" value="1"/>
</dbReference>
<dbReference type="EMBL" id="JAFBBK010000001">
    <property type="protein sequence ID" value="MBM7413613.1"/>
    <property type="molecule type" value="Genomic_DNA"/>
</dbReference>
<evidence type="ECO:0000313" key="3">
    <source>
        <dbReference type="Proteomes" id="UP000703038"/>
    </source>
</evidence>
<name>A0ABS2KP58_9NOCA</name>
<keyword evidence="3" id="KW-1185">Reference proteome</keyword>
<organism evidence="2 3">
    <name type="scientific">Rhodococcoides corynebacterioides</name>
    <dbReference type="NCBI Taxonomy" id="53972"/>
    <lineage>
        <taxon>Bacteria</taxon>
        <taxon>Bacillati</taxon>
        <taxon>Actinomycetota</taxon>
        <taxon>Actinomycetes</taxon>
        <taxon>Mycobacteriales</taxon>
        <taxon>Nocardiaceae</taxon>
        <taxon>Rhodococcoides</taxon>
    </lineage>
</organism>
<feature type="region of interest" description="Disordered" evidence="1">
    <location>
        <begin position="71"/>
        <end position="90"/>
    </location>
</feature>
<dbReference type="InterPro" id="IPR011044">
    <property type="entry name" value="Quino_amine_DH_bsu"/>
</dbReference>
<comment type="caution">
    <text evidence="2">The sequence shown here is derived from an EMBL/GenBank/DDBJ whole genome shotgun (WGS) entry which is preliminary data.</text>
</comment>
<proteinExistence type="predicted"/>